<organism evidence="1 2">
    <name type="scientific">Deinococcus cellulosilyticus (strain DSM 18568 / NBRC 106333 / KACC 11606 / 5516J-15)</name>
    <dbReference type="NCBI Taxonomy" id="1223518"/>
    <lineage>
        <taxon>Bacteria</taxon>
        <taxon>Thermotogati</taxon>
        <taxon>Deinococcota</taxon>
        <taxon>Deinococci</taxon>
        <taxon>Deinococcales</taxon>
        <taxon>Deinococcaceae</taxon>
        <taxon>Deinococcus</taxon>
    </lineage>
</organism>
<dbReference type="RefSeq" id="WP_146887713.1">
    <property type="nucleotide sequence ID" value="NZ_BJXB01000022.1"/>
</dbReference>
<sequence length="248" mass="28200">MKKLFYMLLVPALASCGFQMPEMDRNAWLAFNQDYKDLSYNKDRTPAQRFFDVDFVETADVHLDTDPATINNQNLQLMDLATQQAIPMTFSMHEYPDGMGGIRGKYIKLKASQVLKYNHAYRLIAHKGIKTRKGNAMTSEEIYDFQTEKEPLQLLVLNEGFDPESKTYQITLKNNSAFSSSGLIFNKVCDAPARRAYHAYVKEWAAGATATVILKLIEGSIQDNTAPTECRPLKAYDFFAEREILVNP</sequence>
<protein>
    <recommendedName>
        <fullName evidence="3">Lipoprotein</fullName>
    </recommendedName>
</protein>
<dbReference type="EMBL" id="BJXB01000022">
    <property type="protein sequence ID" value="GEM48545.1"/>
    <property type="molecule type" value="Genomic_DNA"/>
</dbReference>
<proteinExistence type="predicted"/>
<dbReference type="PROSITE" id="PS51257">
    <property type="entry name" value="PROKAR_LIPOPROTEIN"/>
    <property type="match status" value="1"/>
</dbReference>
<evidence type="ECO:0000313" key="1">
    <source>
        <dbReference type="EMBL" id="GEM48545.1"/>
    </source>
</evidence>
<keyword evidence="2" id="KW-1185">Reference proteome</keyword>
<reference evidence="1 2" key="1">
    <citation type="submission" date="2019-07" db="EMBL/GenBank/DDBJ databases">
        <title>Whole genome shotgun sequence of Deinococcus cellulosilyticus NBRC 106333.</title>
        <authorList>
            <person name="Hosoyama A."/>
            <person name="Uohara A."/>
            <person name="Ohji S."/>
            <person name="Ichikawa N."/>
        </authorList>
    </citation>
    <scope>NUCLEOTIDE SEQUENCE [LARGE SCALE GENOMIC DNA]</scope>
    <source>
        <strain evidence="1 2">NBRC 106333</strain>
    </source>
</reference>
<dbReference type="AlphaFoldDB" id="A0A511N6S6"/>
<evidence type="ECO:0008006" key="3">
    <source>
        <dbReference type="Google" id="ProtNLM"/>
    </source>
</evidence>
<accession>A0A511N6S6</accession>
<evidence type="ECO:0000313" key="2">
    <source>
        <dbReference type="Proteomes" id="UP000321306"/>
    </source>
</evidence>
<dbReference type="Proteomes" id="UP000321306">
    <property type="component" value="Unassembled WGS sequence"/>
</dbReference>
<comment type="caution">
    <text evidence="1">The sequence shown here is derived from an EMBL/GenBank/DDBJ whole genome shotgun (WGS) entry which is preliminary data.</text>
</comment>
<gene>
    <name evidence="1" type="ORF">DC3_41800</name>
</gene>
<name>A0A511N6S6_DEIC1</name>